<dbReference type="InterPro" id="IPR029068">
    <property type="entry name" value="Glyas_Bleomycin-R_OHBP_Dase"/>
</dbReference>
<evidence type="ECO:0000256" key="1">
    <source>
        <dbReference type="SAM" id="SignalP"/>
    </source>
</evidence>
<gene>
    <name evidence="3" type="ORF">H9S92_21930</name>
</gene>
<sequence length="169" mass="19233">MRFFPALCWLLIAGLFTACSPKAAVFGTTTGVYGASFDHFAINVEDVDASVAFYQKVLGLEEIYDGTEKENIRWLSLGNGMSLHIIESDRSEIRLHKGVHLSISVTSFDAFVQHLRDINLQFWSWQGVPMQTNDRPDGARQVYFKDLDGYWTEVNDARVIWQRAQNARP</sequence>
<dbReference type="AlphaFoldDB" id="A0A923TAU6"/>
<dbReference type="PANTHER" id="PTHR47802:SF1">
    <property type="entry name" value="GLYOXALASE FAMILY PROTEIN, EXPRESSED"/>
    <property type="match status" value="1"/>
</dbReference>
<name>A0A923TAU6_9BACT</name>
<comment type="caution">
    <text evidence="3">The sequence shown here is derived from an EMBL/GenBank/DDBJ whole genome shotgun (WGS) entry which is preliminary data.</text>
</comment>
<dbReference type="InterPro" id="IPR004360">
    <property type="entry name" value="Glyas_Fos-R_dOase_dom"/>
</dbReference>
<reference evidence="3" key="1">
    <citation type="submission" date="2020-08" db="EMBL/GenBank/DDBJ databases">
        <title>Lewinella bacteria from marine environments.</title>
        <authorList>
            <person name="Zhong Y."/>
        </authorList>
    </citation>
    <scope>NUCLEOTIDE SEQUENCE</scope>
    <source>
        <strain evidence="3">KCTC 42187</strain>
    </source>
</reference>
<keyword evidence="1" id="KW-0732">Signal</keyword>
<dbReference type="PROSITE" id="PS51819">
    <property type="entry name" value="VOC"/>
    <property type="match status" value="1"/>
</dbReference>
<dbReference type="Proteomes" id="UP000650081">
    <property type="component" value="Unassembled WGS sequence"/>
</dbReference>
<dbReference type="RefSeq" id="WP_187468852.1">
    <property type="nucleotide sequence ID" value="NZ_JACSIT010000154.1"/>
</dbReference>
<dbReference type="PROSITE" id="PS51257">
    <property type="entry name" value="PROKAR_LIPOPROTEIN"/>
    <property type="match status" value="1"/>
</dbReference>
<evidence type="ECO:0000259" key="2">
    <source>
        <dbReference type="PROSITE" id="PS51819"/>
    </source>
</evidence>
<dbReference type="SUPFAM" id="SSF54593">
    <property type="entry name" value="Glyoxalase/Bleomycin resistance protein/Dihydroxybiphenyl dioxygenase"/>
    <property type="match status" value="1"/>
</dbReference>
<dbReference type="Gene3D" id="3.10.180.10">
    <property type="entry name" value="2,3-Dihydroxybiphenyl 1,2-Dioxygenase, domain 1"/>
    <property type="match status" value="1"/>
</dbReference>
<feature type="chain" id="PRO_5037714080" evidence="1">
    <location>
        <begin position="24"/>
        <end position="169"/>
    </location>
</feature>
<dbReference type="Pfam" id="PF00903">
    <property type="entry name" value="Glyoxalase"/>
    <property type="match status" value="1"/>
</dbReference>
<accession>A0A923TAU6</accession>
<dbReference type="EMBL" id="JACSIT010000154">
    <property type="protein sequence ID" value="MBC6996849.1"/>
    <property type="molecule type" value="Genomic_DNA"/>
</dbReference>
<evidence type="ECO:0000313" key="4">
    <source>
        <dbReference type="Proteomes" id="UP000650081"/>
    </source>
</evidence>
<keyword evidence="4" id="KW-1185">Reference proteome</keyword>
<dbReference type="PANTHER" id="PTHR47802">
    <property type="entry name" value="GLYOXALASE FAMILY PROTEIN, EXPRESSED"/>
    <property type="match status" value="1"/>
</dbReference>
<proteinExistence type="predicted"/>
<protein>
    <submittedName>
        <fullName evidence="3">VOC family protein</fullName>
    </submittedName>
</protein>
<evidence type="ECO:0000313" key="3">
    <source>
        <dbReference type="EMBL" id="MBC6996849.1"/>
    </source>
</evidence>
<organism evidence="3 4">
    <name type="scientific">Neolewinella lacunae</name>
    <dbReference type="NCBI Taxonomy" id="1517758"/>
    <lineage>
        <taxon>Bacteria</taxon>
        <taxon>Pseudomonadati</taxon>
        <taxon>Bacteroidota</taxon>
        <taxon>Saprospiria</taxon>
        <taxon>Saprospirales</taxon>
        <taxon>Lewinellaceae</taxon>
        <taxon>Neolewinella</taxon>
    </lineage>
</organism>
<dbReference type="InterPro" id="IPR037523">
    <property type="entry name" value="VOC_core"/>
</dbReference>
<feature type="signal peptide" evidence="1">
    <location>
        <begin position="1"/>
        <end position="23"/>
    </location>
</feature>
<feature type="domain" description="VOC" evidence="2">
    <location>
        <begin position="36"/>
        <end position="157"/>
    </location>
</feature>